<evidence type="ECO:0000256" key="2">
    <source>
        <dbReference type="ARBA" id="ARBA00022475"/>
    </source>
</evidence>
<evidence type="ECO:0000313" key="14">
    <source>
        <dbReference type="EMBL" id="OBQ50196.1"/>
    </source>
</evidence>
<dbReference type="InterPro" id="IPR004089">
    <property type="entry name" value="MCPsignal_dom"/>
</dbReference>
<keyword evidence="10" id="KW-0175">Coiled coil</keyword>
<dbReference type="PROSITE" id="PS50885">
    <property type="entry name" value="HAMP"/>
    <property type="match status" value="1"/>
</dbReference>
<dbReference type="SMART" id="SM00283">
    <property type="entry name" value="MA"/>
    <property type="match status" value="1"/>
</dbReference>
<dbReference type="InterPro" id="IPR003660">
    <property type="entry name" value="HAMP_dom"/>
</dbReference>
<comment type="subcellular location">
    <subcellularLocation>
        <location evidence="1">Cell membrane</location>
        <topology evidence="1">Multi-pass membrane protein</topology>
    </subcellularLocation>
</comment>
<feature type="domain" description="HAMP" evidence="13">
    <location>
        <begin position="306"/>
        <end position="358"/>
    </location>
</feature>
<keyword evidence="6 11" id="KW-0472">Membrane</keyword>
<evidence type="ECO:0000256" key="10">
    <source>
        <dbReference type="SAM" id="Coils"/>
    </source>
</evidence>
<keyword evidence="4 11" id="KW-0812">Transmembrane</keyword>
<dbReference type="CDD" id="cd06225">
    <property type="entry name" value="HAMP"/>
    <property type="match status" value="1"/>
</dbReference>
<evidence type="ECO:0000256" key="3">
    <source>
        <dbReference type="ARBA" id="ARBA00022500"/>
    </source>
</evidence>
<sequence length="678" mass="72911">MKFNLKAQLLLPTLLIIIVGMGTASFVSFKQAEGILKDTMLHQSEQVTQSLQTQMTSWVNDIKLALTIASKNTSVKRSILSDGLNKTAYIRAISFCQNMVKEYSFYEAVGMTNRDGLVTVYSDIEQVGKISIGDTDYFKKAMSGSPATSDAIQSKMNGEPVFVVATPIIDRDTVVGTVIGIIKINTFAAKYIQPIKMGKTGYAFLMARSGLICAHPDNSTILKANLTDYDWGKTLASQENGTVNYTHEGVAKIVSFVKEPLTGWTIAVTTNVDDIFSSTKSIRNSNILTTILVVLVVGLVIFLIVHKIILALTKSVAFAEDVAKGSLDNELTVNRNDEIGLLATALNKMTVNLRQMISTAEQKTSEAEQESERAHVAMKEADEARKEAELAKRQGMLQAAEQLEAIVEHISTTATELAAQVDESSKGAELQLERTGETATAIEQMNATVLEVARNATSAASHADDTKLKAEEGQDVVSSVVQSIDEVNERSHKLTDSLGALGRRAEDIGSVMTVITDIADQTNLLALNAAIEAARAGEAGRGFAVVADEVRKLAEKTMQATREVDEAIQAIQVASQDNIKGMQATSEVVTRTTSLASEAGNSLGAIVDVAIANADQVRSIASASEEQSATSEQIGNSSEEINRIAMETAAGMRESSTAVNELAEMTQRLQQVVDELKS</sequence>
<evidence type="ECO:0000256" key="4">
    <source>
        <dbReference type="ARBA" id="ARBA00022692"/>
    </source>
</evidence>
<dbReference type="OrthoDB" id="5759972at2"/>
<comment type="similarity">
    <text evidence="8">Belongs to the methyl-accepting chemotaxis (MCP) protein family.</text>
</comment>
<keyword evidence="5 11" id="KW-1133">Transmembrane helix</keyword>
<dbReference type="Gene3D" id="6.10.250.1910">
    <property type="match status" value="1"/>
</dbReference>
<gene>
    <name evidence="14" type="ORF">SP90_10545</name>
</gene>
<organism evidence="14 15">
    <name type="scientific">Halodesulfovibrio spirochaetisodalis</name>
    <dbReference type="NCBI Taxonomy" id="1560234"/>
    <lineage>
        <taxon>Bacteria</taxon>
        <taxon>Pseudomonadati</taxon>
        <taxon>Thermodesulfobacteriota</taxon>
        <taxon>Desulfovibrionia</taxon>
        <taxon>Desulfovibrionales</taxon>
        <taxon>Desulfovibrionaceae</taxon>
        <taxon>Halodesulfovibrio</taxon>
    </lineage>
</organism>
<keyword evidence="3" id="KW-0145">Chemotaxis</keyword>
<keyword evidence="15" id="KW-1185">Reference proteome</keyword>
<dbReference type="AlphaFoldDB" id="A0A1B7XBY6"/>
<dbReference type="CDD" id="cd11386">
    <property type="entry name" value="MCP_signal"/>
    <property type="match status" value="1"/>
</dbReference>
<dbReference type="SMART" id="SM00304">
    <property type="entry name" value="HAMP"/>
    <property type="match status" value="1"/>
</dbReference>
<dbReference type="FunFam" id="1.10.287.950:FF:000001">
    <property type="entry name" value="Methyl-accepting chemotaxis sensory transducer"/>
    <property type="match status" value="1"/>
</dbReference>
<evidence type="ECO:0000256" key="6">
    <source>
        <dbReference type="ARBA" id="ARBA00023136"/>
    </source>
</evidence>
<dbReference type="Gene3D" id="1.10.287.950">
    <property type="entry name" value="Methyl-accepting chemotaxis protein"/>
    <property type="match status" value="1"/>
</dbReference>
<dbReference type="InterPro" id="IPR033479">
    <property type="entry name" value="dCache_1"/>
</dbReference>
<name>A0A1B7XBY6_9BACT</name>
<feature type="coiled-coil region" evidence="10">
    <location>
        <begin position="350"/>
        <end position="394"/>
    </location>
</feature>
<evidence type="ECO:0000313" key="15">
    <source>
        <dbReference type="Proteomes" id="UP000091979"/>
    </source>
</evidence>
<evidence type="ECO:0000256" key="5">
    <source>
        <dbReference type="ARBA" id="ARBA00022989"/>
    </source>
</evidence>
<evidence type="ECO:0000259" key="13">
    <source>
        <dbReference type="PROSITE" id="PS50885"/>
    </source>
</evidence>
<evidence type="ECO:0000256" key="7">
    <source>
        <dbReference type="ARBA" id="ARBA00023224"/>
    </source>
</evidence>
<evidence type="ECO:0000256" key="9">
    <source>
        <dbReference type="PROSITE-ProRule" id="PRU00284"/>
    </source>
</evidence>
<dbReference type="CDD" id="cd12912">
    <property type="entry name" value="PDC2_MCP_like"/>
    <property type="match status" value="1"/>
</dbReference>
<protein>
    <submittedName>
        <fullName evidence="14">Chemotaxis protein</fullName>
    </submittedName>
</protein>
<accession>A0A1B7XBY6</accession>
<dbReference type="STRING" id="1560234.SP90_10545"/>
<dbReference type="InterPro" id="IPR029151">
    <property type="entry name" value="Sensor-like_sf"/>
</dbReference>
<dbReference type="Pfam" id="PF00672">
    <property type="entry name" value="HAMP"/>
    <property type="match status" value="1"/>
</dbReference>
<dbReference type="Pfam" id="PF00015">
    <property type="entry name" value="MCPsignal"/>
    <property type="match status" value="1"/>
</dbReference>
<feature type="transmembrane region" description="Helical" evidence="11">
    <location>
        <begin position="287"/>
        <end position="305"/>
    </location>
</feature>
<proteinExistence type="inferred from homology"/>
<dbReference type="PATRIC" id="fig|1560234.3.peg.959"/>
<reference evidence="14 15" key="1">
    <citation type="submission" date="2015-01" db="EMBL/GenBank/DDBJ databases">
        <title>Desulfovibrio sp. JC271 draft genome sequence.</title>
        <authorList>
            <person name="Shivani Y."/>
            <person name="Subhash Y."/>
            <person name="Sasikala C."/>
            <person name="Ramana C.V."/>
        </authorList>
    </citation>
    <scope>NUCLEOTIDE SEQUENCE [LARGE SCALE GENOMIC DNA]</scope>
    <source>
        <strain evidence="14 15">JC271</strain>
    </source>
</reference>
<evidence type="ECO:0000256" key="1">
    <source>
        <dbReference type="ARBA" id="ARBA00004651"/>
    </source>
</evidence>
<dbReference type="PROSITE" id="PS50111">
    <property type="entry name" value="CHEMOTAXIS_TRANSDUC_2"/>
    <property type="match status" value="1"/>
</dbReference>
<dbReference type="Pfam" id="PF02743">
    <property type="entry name" value="dCache_1"/>
    <property type="match status" value="1"/>
</dbReference>
<dbReference type="Proteomes" id="UP000091979">
    <property type="component" value="Unassembled WGS sequence"/>
</dbReference>
<dbReference type="Gene3D" id="3.30.450.20">
    <property type="entry name" value="PAS domain"/>
    <property type="match status" value="1"/>
</dbReference>
<dbReference type="SUPFAM" id="SSF58104">
    <property type="entry name" value="Methyl-accepting chemotaxis protein (MCP) signaling domain"/>
    <property type="match status" value="1"/>
</dbReference>
<dbReference type="CDD" id="cd12914">
    <property type="entry name" value="PDC1_DGC_like"/>
    <property type="match status" value="1"/>
</dbReference>
<dbReference type="EMBL" id="JXMS01000017">
    <property type="protein sequence ID" value="OBQ50196.1"/>
    <property type="molecule type" value="Genomic_DNA"/>
</dbReference>
<dbReference type="SUPFAM" id="SSF103190">
    <property type="entry name" value="Sensory domain-like"/>
    <property type="match status" value="1"/>
</dbReference>
<dbReference type="GO" id="GO:0006935">
    <property type="term" value="P:chemotaxis"/>
    <property type="evidence" value="ECO:0007669"/>
    <property type="project" value="UniProtKB-KW"/>
</dbReference>
<keyword evidence="2" id="KW-1003">Cell membrane</keyword>
<feature type="domain" description="Methyl-accepting transducer" evidence="12">
    <location>
        <begin position="406"/>
        <end position="642"/>
    </location>
</feature>
<evidence type="ECO:0000256" key="11">
    <source>
        <dbReference type="SAM" id="Phobius"/>
    </source>
</evidence>
<dbReference type="PANTHER" id="PTHR32089:SF112">
    <property type="entry name" value="LYSOZYME-LIKE PROTEIN-RELATED"/>
    <property type="match status" value="1"/>
</dbReference>
<comment type="caution">
    <text evidence="14">The sequence shown here is derived from an EMBL/GenBank/DDBJ whole genome shotgun (WGS) entry which is preliminary data.</text>
</comment>
<keyword evidence="7 9" id="KW-0807">Transducer</keyword>
<dbReference type="PANTHER" id="PTHR32089">
    <property type="entry name" value="METHYL-ACCEPTING CHEMOTAXIS PROTEIN MCPB"/>
    <property type="match status" value="1"/>
</dbReference>
<dbReference type="GO" id="GO:0005886">
    <property type="term" value="C:plasma membrane"/>
    <property type="evidence" value="ECO:0007669"/>
    <property type="project" value="UniProtKB-SubCell"/>
</dbReference>
<evidence type="ECO:0000256" key="8">
    <source>
        <dbReference type="ARBA" id="ARBA00029447"/>
    </source>
</evidence>
<dbReference type="RefSeq" id="WP_066855613.1">
    <property type="nucleotide sequence ID" value="NZ_JXMS01000017.1"/>
</dbReference>
<dbReference type="GO" id="GO:0007165">
    <property type="term" value="P:signal transduction"/>
    <property type="evidence" value="ECO:0007669"/>
    <property type="project" value="UniProtKB-KW"/>
</dbReference>
<evidence type="ECO:0000259" key="12">
    <source>
        <dbReference type="PROSITE" id="PS50111"/>
    </source>
</evidence>